<dbReference type="PROSITE" id="PS50405">
    <property type="entry name" value="GST_CTER"/>
    <property type="match status" value="1"/>
</dbReference>
<dbReference type="AlphaFoldDB" id="A0A9W7DPA8"/>
<dbReference type="Pfam" id="PF13410">
    <property type="entry name" value="GST_C_2"/>
    <property type="match status" value="1"/>
</dbReference>
<keyword evidence="4" id="KW-1185">Reference proteome</keyword>
<dbReference type="OrthoDB" id="2309723at2759"/>
<evidence type="ECO:0000259" key="2">
    <source>
        <dbReference type="PROSITE" id="PS50405"/>
    </source>
</evidence>
<gene>
    <name evidence="3" type="ORF">TrLO_g5841</name>
</gene>
<evidence type="ECO:0000313" key="3">
    <source>
        <dbReference type="EMBL" id="GMH49637.1"/>
    </source>
</evidence>
<dbReference type="InterPro" id="IPR016639">
    <property type="entry name" value="GST_Omega/GSH"/>
</dbReference>
<dbReference type="PANTHER" id="PTHR32419:SF6">
    <property type="entry name" value="GLUTATHIONE S-TRANSFERASE OMEGA-LIKE 1-RELATED"/>
    <property type="match status" value="1"/>
</dbReference>
<dbReference type="InterPro" id="IPR036282">
    <property type="entry name" value="Glutathione-S-Trfase_C_sf"/>
</dbReference>
<name>A0A9W7DPA8_9STRA</name>
<proteinExistence type="predicted"/>
<dbReference type="SUPFAM" id="SSF47616">
    <property type="entry name" value="GST C-terminal domain-like"/>
    <property type="match status" value="1"/>
</dbReference>
<feature type="region of interest" description="Disordered" evidence="1">
    <location>
        <begin position="48"/>
        <end position="70"/>
    </location>
</feature>
<feature type="compositionally biased region" description="Polar residues" evidence="1">
    <location>
        <begin position="54"/>
        <end position="63"/>
    </location>
</feature>
<dbReference type="Proteomes" id="UP001165122">
    <property type="component" value="Unassembled WGS sequence"/>
</dbReference>
<feature type="domain" description="GST C-terminal" evidence="2">
    <location>
        <begin position="225"/>
        <end position="350"/>
    </location>
</feature>
<accession>A0A9W7DPA8</accession>
<dbReference type="InterPro" id="IPR036249">
    <property type="entry name" value="Thioredoxin-like_sf"/>
</dbReference>
<dbReference type="Gene3D" id="1.20.1050.10">
    <property type="match status" value="1"/>
</dbReference>
<dbReference type="PANTHER" id="PTHR32419">
    <property type="entry name" value="GLUTATHIONYL-HYDROQUINONE REDUCTASE"/>
    <property type="match status" value="1"/>
</dbReference>
<dbReference type="Gene3D" id="3.40.30.10">
    <property type="entry name" value="Glutaredoxin"/>
    <property type="match status" value="1"/>
</dbReference>
<sequence length="372" mass="42343">MALNLDQIVQHYFTNFTSVNPNGVFPIGYKDDFLDGGQSKYLNEEKMEEKIEDNNNSTEQDQSNAEDRRARGEFVRGVSSHRNWLGDYDFPLEPDRYVLFVANNCPWCHRAMLALTTSPKMSSLIKASVMFYRRGGPEGRWQFLPTDDAEIKDFERERPELLKGIDTSDPTNNGFIFAPSICKLGSATSTQTSVPILFDTKSKKVVSNESADIVRMFSTLSGTFDLDKVELIDELNSRIYQDVNNGAYRAGFTSNQASHEEASAKYFKAFDWLDGLLSKSKYLIGDDKPSEVDLRLFPTIYRHDPVYFSRMKLNVAMVRDYPNLNRWFLDMKKVKGVEECSRLDHCVAGYFGRTGNGIVPFEGLTHDGVMGY</sequence>
<protein>
    <recommendedName>
        <fullName evidence="2">GST C-terminal domain-containing protein</fullName>
    </recommendedName>
</protein>
<dbReference type="InterPro" id="IPR010987">
    <property type="entry name" value="Glutathione-S-Trfase_C-like"/>
</dbReference>
<dbReference type="GO" id="GO:0004364">
    <property type="term" value="F:glutathione transferase activity"/>
    <property type="evidence" value="ECO:0007669"/>
    <property type="project" value="InterPro"/>
</dbReference>
<dbReference type="EMBL" id="BRXW01000388">
    <property type="protein sequence ID" value="GMH49637.1"/>
    <property type="molecule type" value="Genomic_DNA"/>
</dbReference>
<reference evidence="4" key="1">
    <citation type="journal article" date="2023" name="Commun. Biol.">
        <title>Genome analysis of Parmales, the sister group of diatoms, reveals the evolutionary specialization of diatoms from phago-mixotrophs to photoautotrophs.</title>
        <authorList>
            <person name="Ban H."/>
            <person name="Sato S."/>
            <person name="Yoshikawa S."/>
            <person name="Yamada K."/>
            <person name="Nakamura Y."/>
            <person name="Ichinomiya M."/>
            <person name="Sato N."/>
            <person name="Blanc-Mathieu R."/>
            <person name="Endo H."/>
            <person name="Kuwata A."/>
            <person name="Ogata H."/>
        </authorList>
    </citation>
    <scope>NUCLEOTIDE SEQUENCE [LARGE SCALE GENOMIC DNA]</scope>
    <source>
        <strain evidence="4">NIES 3700</strain>
    </source>
</reference>
<evidence type="ECO:0000256" key="1">
    <source>
        <dbReference type="SAM" id="MobiDB-lite"/>
    </source>
</evidence>
<dbReference type="GO" id="GO:0005737">
    <property type="term" value="C:cytoplasm"/>
    <property type="evidence" value="ECO:0007669"/>
    <property type="project" value="TreeGrafter"/>
</dbReference>
<dbReference type="SUPFAM" id="SSF52833">
    <property type="entry name" value="Thioredoxin-like"/>
    <property type="match status" value="1"/>
</dbReference>
<comment type="caution">
    <text evidence="3">The sequence shown here is derived from an EMBL/GenBank/DDBJ whole genome shotgun (WGS) entry which is preliminary data.</text>
</comment>
<organism evidence="3 4">
    <name type="scientific">Triparma laevis f. longispina</name>
    <dbReference type="NCBI Taxonomy" id="1714387"/>
    <lineage>
        <taxon>Eukaryota</taxon>
        <taxon>Sar</taxon>
        <taxon>Stramenopiles</taxon>
        <taxon>Ochrophyta</taxon>
        <taxon>Bolidophyceae</taxon>
        <taxon>Parmales</taxon>
        <taxon>Triparmaceae</taxon>
        <taxon>Triparma</taxon>
    </lineage>
</organism>
<evidence type="ECO:0000313" key="4">
    <source>
        <dbReference type="Proteomes" id="UP001165122"/>
    </source>
</evidence>